<accession>A0A0C5FXR4</accession>
<dbReference type="RefSeq" id="WP_052808620.1">
    <property type="nucleotide sequence ID" value="NZ_CP010849.1"/>
</dbReference>
<dbReference type="KEGG" id="scw:TU94_14135"/>
<dbReference type="OrthoDB" id="3869737at2"/>
<organism evidence="1 2">
    <name type="scientific">Streptomyces cyaneogriseus subsp. noncyanogenus</name>
    <dbReference type="NCBI Taxonomy" id="477245"/>
    <lineage>
        <taxon>Bacteria</taxon>
        <taxon>Bacillati</taxon>
        <taxon>Actinomycetota</taxon>
        <taxon>Actinomycetes</taxon>
        <taxon>Kitasatosporales</taxon>
        <taxon>Streptomycetaceae</taxon>
        <taxon>Streptomyces</taxon>
    </lineage>
</organism>
<protein>
    <submittedName>
        <fullName evidence="1">Uncharacterized protein</fullName>
    </submittedName>
</protein>
<dbReference type="Proteomes" id="UP000032234">
    <property type="component" value="Chromosome"/>
</dbReference>
<reference evidence="1 2" key="1">
    <citation type="submission" date="2015-02" db="EMBL/GenBank/DDBJ databases">
        <title>Genome sequence of thermotolerant Streptomyces cyaneogriseus subsp. Noncyanogenus NMWT1, the producer of nematocidal antibiotics nemadectin.</title>
        <authorList>
            <person name="Wang H."/>
            <person name="Li C."/>
            <person name="Xiang W."/>
            <person name="Wang X."/>
        </authorList>
    </citation>
    <scope>NUCLEOTIDE SEQUENCE [LARGE SCALE GENOMIC DNA]</scope>
    <source>
        <strain evidence="1 2">NMWT 1</strain>
    </source>
</reference>
<proteinExistence type="predicted"/>
<dbReference type="HOGENOM" id="CLU_114566_0_0_11"/>
<dbReference type="EMBL" id="CP010849">
    <property type="protein sequence ID" value="AJP02448.1"/>
    <property type="molecule type" value="Genomic_DNA"/>
</dbReference>
<dbReference type="STRING" id="477245.TU94_14135"/>
<name>A0A0C5FXR4_9ACTN</name>
<evidence type="ECO:0000313" key="1">
    <source>
        <dbReference type="EMBL" id="AJP02448.1"/>
    </source>
</evidence>
<keyword evidence="2" id="KW-1185">Reference proteome</keyword>
<dbReference type="AlphaFoldDB" id="A0A0C5FXR4"/>
<sequence length="174" mass="19249">MSFAQAPTGALQLKWELQEHGWATCNLSNDSHQASLVASYCTDALADLVAAAGGLYGQQRTTRFFFDAEPQELRWVLRATDAVIDVTIYEFPDVSVSLDLPDTDGTAIWQSAHSRRLFSHAVLSAAQSVFTEHGEAGYQAKWMLHPFPVALVQDLRRLHLRDDACGLSHDLAHP</sequence>
<gene>
    <name evidence="1" type="ORF">TU94_14135</name>
</gene>
<dbReference type="PATRIC" id="fig|477245.3.peg.2993"/>
<evidence type="ECO:0000313" key="2">
    <source>
        <dbReference type="Proteomes" id="UP000032234"/>
    </source>
</evidence>